<accession>A0A8H4GQR4</accession>
<dbReference type="EMBL" id="JAAAPX010000228">
    <property type="protein sequence ID" value="KAF4226620.1"/>
    <property type="molecule type" value="Genomic_DNA"/>
</dbReference>
<reference evidence="2" key="2">
    <citation type="submission" date="2020-04" db="EMBL/GenBank/DDBJ databases">
        <authorList>
            <person name="Santos R.A.C."/>
            <person name="Steenwyk J.L."/>
            <person name="Rivero-Menendez O."/>
            <person name="Mead M.E."/>
            <person name="Silva L.P."/>
            <person name="Bastos R.W."/>
            <person name="Alastruey-Izquierdo A."/>
            <person name="Goldman G.H."/>
            <person name="Rokas A."/>
        </authorList>
    </citation>
    <scope>NUCLEOTIDE SEQUENCE</scope>
    <source>
        <strain evidence="2">CNM-CM6805</strain>
    </source>
</reference>
<evidence type="ECO:0000256" key="1">
    <source>
        <dbReference type="SAM" id="MobiDB-lite"/>
    </source>
</evidence>
<gene>
    <name evidence="2" type="ORF">CNMCM6805_004235</name>
</gene>
<evidence type="ECO:0000313" key="2">
    <source>
        <dbReference type="EMBL" id="KAF4226620.1"/>
    </source>
</evidence>
<sequence>MSHSPPVNNARFTLPFLISYPSHPYLRHPSPFSTTTSRGFSNPQEREMATTTSSVTINVSSRLILNIQIDKTNSNAKSKFYGELRQLWVEINSHCERLHLLDSTTRVLSACIECKITPYGMVPLDIDGLENADEYVMQLVICGPEFPVGPIVSFVDSVRMMCEPVSGSAQVHITAIAVPYATQQPEVATASGY</sequence>
<dbReference type="Proteomes" id="UP000653565">
    <property type="component" value="Unassembled WGS sequence"/>
</dbReference>
<feature type="region of interest" description="Disordered" evidence="1">
    <location>
        <begin position="31"/>
        <end position="52"/>
    </location>
</feature>
<evidence type="ECO:0000313" key="3">
    <source>
        <dbReference type="Proteomes" id="UP000653565"/>
    </source>
</evidence>
<reference evidence="2" key="1">
    <citation type="journal article" date="2020" name="bioRxiv">
        <title>Genomic and phenotypic heterogeneity of clinical isolates of the human pathogens Aspergillus fumigatus, Aspergillus lentulus and Aspergillus fumigatiaffinis.</title>
        <authorList>
            <person name="dos Santos R.A.C."/>
            <person name="Steenwyk J.L."/>
            <person name="Rivero-Menendez O."/>
            <person name="Mead M.E."/>
            <person name="Silva L.P."/>
            <person name="Bastos R.W."/>
            <person name="Alastruey-Izquierdo A."/>
            <person name="Goldman G.H."/>
            <person name="Rokas A."/>
        </authorList>
    </citation>
    <scope>NUCLEOTIDE SEQUENCE</scope>
    <source>
        <strain evidence="2">CNM-CM6805</strain>
    </source>
</reference>
<proteinExistence type="predicted"/>
<dbReference type="OrthoDB" id="4384751at2759"/>
<feature type="compositionally biased region" description="Polar residues" evidence="1">
    <location>
        <begin position="31"/>
        <end position="43"/>
    </location>
</feature>
<name>A0A8H4GQR4_9EURO</name>
<dbReference type="AlphaFoldDB" id="A0A8H4GQR4"/>
<keyword evidence="3" id="KW-1185">Reference proteome</keyword>
<protein>
    <submittedName>
        <fullName evidence="2">Uncharacterized protein</fullName>
    </submittedName>
</protein>
<organism evidence="2 3">
    <name type="scientific">Aspergillus fumigatiaffinis</name>
    <dbReference type="NCBI Taxonomy" id="340414"/>
    <lineage>
        <taxon>Eukaryota</taxon>
        <taxon>Fungi</taxon>
        <taxon>Dikarya</taxon>
        <taxon>Ascomycota</taxon>
        <taxon>Pezizomycotina</taxon>
        <taxon>Eurotiomycetes</taxon>
        <taxon>Eurotiomycetidae</taxon>
        <taxon>Eurotiales</taxon>
        <taxon>Aspergillaceae</taxon>
        <taxon>Aspergillus</taxon>
        <taxon>Aspergillus subgen. Fumigati</taxon>
    </lineage>
</organism>
<comment type="caution">
    <text evidence="2">The sequence shown here is derived from an EMBL/GenBank/DDBJ whole genome shotgun (WGS) entry which is preliminary data.</text>
</comment>